<dbReference type="EMBL" id="LHZT01000047">
    <property type="protein sequence ID" value="KXV61645.1"/>
    <property type="molecule type" value="Genomic_DNA"/>
</dbReference>
<dbReference type="RefSeq" id="WP_007284694.1">
    <property type="nucleotide sequence ID" value="NZ_LHZT01000047.1"/>
</dbReference>
<proteinExistence type="predicted"/>
<evidence type="ECO:0000313" key="3">
    <source>
        <dbReference type="Proteomes" id="UP000075411"/>
    </source>
</evidence>
<dbReference type="AlphaFoldDB" id="A0A149U838"/>
<comment type="caution">
    <text evidence="2">The sequence shown here is derived from an EMBL/GenBank/DDBJ whole genome shotgun (WGS) entry which is preliminary data.</text>
</comment>
<dbReference type="OrthoDB" id="7276762at2"/>
<reference evidence="2 3" key="1">
    <citation type="submission" date="2015-06" db="EMBL/GenBank/DDBJ databases">
        <title>Improved classification and identification of acetic acid bacteria using matrix-assisted laser desorption/ionization time-of-flight mass spectrometry; Gluconobacter nephelii and Gluconobacter uchimurae are later heterotypic synonyms of Gluconobacter japonicus and Gluconobacter oxydans, respectively.</title>
        <authorList>
            <person name="Li L."/>
            <person name="Cleenwerck I."/>
            <person name="De Vuyst L."/>
            <person name="Vandamme P."/>
        </authorList>
    </citation>
    <scope>NUCLEOTIDE SEQUENCE [LARGE SCALE GENOMIC DNA]</scope>
    <source>
        <strain evidence="2 3">LMG 1663</strain>
    </source>
</reference>
<gene>
    <name evidence="2" type="ORF">AD947_00410</name>
</gene>
<name>A0A149U838_9PROT</name>
<dbReference type="Proteomes" id="UP000075411">
    <property type="component" value="Unassembled WGS sequence"/>
</dbReference>
<dbReference type="PATRIC" id="fig|104102.12.peg.3453"/>
<sequence length="131" mass="14241">MTAKQDNERAALARLIKIAKGDTGQSRRVADFLLAWWNAGSCGSFDLTSLWALDRAIVEDMTVVFGLIGQAGNYPDQLDRALGQEFAAIIAQWRSACHPTSAFAVPLMTCATMRGTASFVMAQRAVSRTSR</sequence>
<dbReference type="InterPro" id="IPR056090">
    <property type="entry name" value="DUF7673"/>
</dbReference>
<organism evidence="2 3">
    <name type="scientific">Acetobacter tropicalis</name>
    <dbReference type="NCBI Taxonomy" id="104102"/>
    <lineage>
        <taxon>Bacteria</taxon>
        <taxon>Pseudomonadati</taxon>
        <taxon>Pseudomonadota</taxon>
        <taxon>Alphaproteobacteria</taxon>
        <taxon>Acetobacterales</taxon>
        <taxon>Acetobacteraceae</taxon>
        <taxon>Acetobacter</taxon>
    </lineage>
</organism>
<evidence type="ECO:0000313" key="2">
    <source>
        <dbReference type="EMBL" id="KXV61645.1"/>
    </source>
</evidence>
<protein>
    <recommendedName>
        <fullName evidence="1">DUF7673 domain-containing protein</fullName>
    </recommendedName>
</protein>
<evidence type="ECO:0000259" key="1">
    <source>
        <dbReference type="Pfam" id="PF24720"/>
    </source>
</evidence>
<dbReference type="Pfam" id="PF24720">
    <property type="entry name" value="DUF7673"/>
    <property type="match status" value="1"/>
</dbReference>
<feature type="domain" description="DUF7673" evidence="1">
    <location>
        <begin position="9"/>
        <end position="94"/>
    </location>
</feature>
<accession>A0A149U838</accession>